<keyword evidence="3" id="KW-1185">Reference proteome</keyword>
<protein>
    <submittedName>
        <fullName evidence="2">Uncharacterized protein</fullName>
    </submittedName>
</protein>
<dbReference type="AlphaFoldDB" id="A0AAD8KBB2"/>
<feature type="region of interest" description="Disordered" evidence="1">
    <location>
        <begin position="79"/>
        <end position="109"/>
    </location>
</feature>
<reference evidence="2" key="1">
    <citation type="journal article" date="2023" name="bioRxiv">
        <title>Improved chromosome-level genome assembly for marigold (Tagetes erecta).</title>
        <authorList>
            <person name="Jiang F."/>
            <person name="Yuan L."/>
            <person name="Wang S."/>
            <person name="Wang H."/>
            <person name="Xu D."/>
            <person name="Wang A."/>
            <person name="Fan W."/>
        </authorList>
    </citation>
    <scope>NUCLEOTIDE SEQUENCE</scope>
    <source>
        <strain evidence="2">WSJ</strain>
        <tissue evidence="2">Leaf</tissue>
    </source>
</reference>
<dbReference type="Proteomes" id="UP001229421">
    <property type="component" value="Unassembled WGS sequence"/>
</dbReference>
<evidence type="ECO:0000313" key="3">
    <source>
        <dbReference type="Proteomes" id="UP001229421"/>
    </source>
</evidence>
<organism evidence="2 3">
    <name type="scientific">Tagetes erecta</name>
    <name type="common">African marigold</name>
    <dbReference type="NCBI Taxonomy" id="13708"/>
    <lineage>
        <taxon>Eukaryota</taxon>
        <taxon>Viridiplantae</taxon>
        <taxon>Streptophyta</taxon>
        <taxon>Embryophyta</taxon>
        <taxon>Tracheophyta</taxon>
        <taxon>Spermatophyta</taxon>
        <taxon>Magnoliopsida</taxon>
        <taxon>eudicotyledons</taxon>
        <taxon>Gunneridae</taxon>
        <taxon>Pentapetalae</taxon>
        <taxon>asterids</taxon>
        <taxon>campanulids</taxon>
        <taxon>Asterales</taxon>
        <taxon>Asteraceae</taxon>
        <taxon>Asteroideae</taxon>
        <taxon>Heliantheae alliance</taxon>
        <taxon>Tageteae</taxon>
        <taxon>Tagetes</taxon>
    </lineage>
</organism>
<accession>A0AAD8KBB2</accession>
<evidence type="ECO:0000256" key="1">
    <source>
        <dbReference type="SAM" id="MobiDB-lite"/>
    </source>
</evidence>
<proteinExistence type="predicted"/>
<name>A0AAD8KBB2_TARER</name>
<comment type="caution">
    <text evidence="2">The sequence shown here is derived from an EMBL/GenBank/DDBJ whole genome shotgun (WGS) entry which is preliminary data.</text>
</comment>
<sequence length="109" mass="12671">MANTATELIWITHLLQELHALPRFGGVWLSGSCERIRGEASDPFRHEVLLNGSELEMEMRSDGRRAREVKTETRFDGRRVAEDADQMTQKEEEHMDGRMMKETNRGFHL</sequence>
<gene>
    <name evidence="2" type="ORF">QVD17_28936</name>
</gene>
<evidence type="ECO:0000313" key="2">
    <source>
        <dbReference type="EMBL" id="KAK1419679.1"/>
    </source>
</evidence>
<dbReference type="EMBL" id="JAUHHV010000007">
    <property type="protein sequence ID" value="KAK1419679.1"/>
    <property type="molecule type" value="Genomic_DNA"/>
</dbReference>